<proteinExistence type="predicted"/>
<organism evidence="1 2">
    <name type="scientific">Lates calcarifer</name>
    <name type="common">Barramundi</name>
    <name type="synonym">Holocentrus calcarifer</name>
    <dbReference type="NCBI Taxonomy" id="8187"/>
    <lineage>
        <taxon>Eukaryota</taxon>
        <taxon>Metazoa</taxon>
        <taxon>Chordata</taxon>
        <taxon>Craniata</taxon>
        <taxon>Vertebrata</taxon>
        <taxon>Euteleostomi</taxon>
        <taxon>Actinopterygii</taxon>
        <taxon>Neopterygii</taxon>
        <taxon>Teleostei</taxon>
        <taxon>Neoteleostei</taxon>
        <taxon>Acanthomorphata</taxon>
        <taxon>Carangaria</taxon>
        <taxon>Carangaria incertae sedis</taxon>
        <taxon>Centropomidae</taxon>
        <taxon>Lates</taxon>
    </lineage>
</organism>
<reference evidence="2" key="1">
    <citation type="submission" date="2015-09" db="EMBL/GenBank/DDBJ databases">
        <authorList>
            <person name="Sai Rama Sridatta P."/>
        </authorList>
    </citation>
    <scope>NUCLEOTIDE SEQUENCE [LARGE SCALE GENOMIC DNA]</scope>
</reference>
<dbReference type="Proteomes" id="UP000314980">
    <property type="component" value="Unassembled WGS sequence"/>
</dbReference>
<dbReference type="Ensembl" id="ENSLCAT00010004063.1">
    <property type="protein sequence ID" value="ENSLCAP00010003961.1"/>
    <property type="gene ID" value="ENSLCAG00010002011.1"/>
</dbReference>
<dbReference type="GeneTree" id="ENSGT01120000278228"/>
<keyword evidence="2" id="KW-1185">Reference proteome</keyword>
<name>A0A4W6BX16_LATCA</name>
<accession>A0A4W6BX16</accession>
<reference evidence="1" key="3">
    <citation type="submission" date="2025-09" db="UniProtKB">
        <authorList>
            <consortium name="Ensembl"/>
        </authorList>
    </citation>
    <scope>IDENTIFICATION</scope>
</reference>
<dbReference type="InParanoid" id="A0A4W6BX16"/>
<dbReference type="AlphaFoldDB" id="A0A4W6BX16"/>
<evidence type="ECO:0000313" key="2">
    <source>
        <dbReference type="Proteomes" id="UP000314980"/>
    </source>
</evidence>
<protein>
    <submittedName>
        <fullName evidence="1">Uncharacterized protein</fullName>
    </submittedName>
</protein>
<reference evidence="1" key="2">
    <citation type="submission" date="2025-08" db="UniProtKB">
        <authorList>
            <consortium name="Ensembl"/>
        </authorList>
    </citation>
    <scope>IDENTIFICATION</scope>
</reference>
<sequence>YCISDLIYKVMMCLASINTSIRVKSPVSVCFSSPGAVARACNPSYWEAEAGGSFELRSSVLQRTMPIGSATTPTTLTTAPHVLQVETN</sequence>
<evidence type="ECO:0000313" key="1">
    <source>
        <dbReference type="Ensembl" id="ENSLCAP00010003961.1"/>
    </source>
</evidence>